<feature type="region of interest" description="Disordered" evidence="1">
    <location>
        <begin position="58"/>
        <end position="100"/>
    </location>
</feature>
<gene>
    <name evidence="3" type="ORF">OJ996_16805</name>
</gene>
<organism evidence="3 4">
    <name type="scientific">Luteolibacter rhizosphaerae</name>
    <dbReference type="NCBI Taxonomy" id="2989719"/>
    <lineage>
        <taxon>Bacteria</taxon>
        <taxon>Pseudomonadati</taxon>
        <taxon>Verrucomicrobiota</taxon>
        <taxon>Verrucomicrobiia</taxon>
        <taxon>Verrucomicrobiales</taxon>
        <taxon>Verrucomicrobiaceae</taxon>
        <taxon>Luteolibacter</taxon>
    </lineage>
</organism>
<feature type="compositionally biased region" description="Basic and acidic residues" evidence="1">
    <location>
        <begin position="59"/>
        <end position="100"/>
    </location>
</feature>
<protein>
    <submittedName>
        <fullName evidence="3">Uncharacterized protein</fullName>
    </submittedName>
</protein>
<evidence type="ECO:0000256" key="1">
    <source>
        <dbReference type="SAM" id="MobiDB-lite"/>
    </source>
</evidence>
<sequence length="259" mass="27591">MANVFAILSAIALAAAAFLAVKNKDAYKNEIAARQNEQDRNTKLTAEYNALVDDFNTTETERKSTETETVGLREKETAETKKNSTLETEKGSKSKEAEDNAAKIGKIEEELKEFGSIEELVDKLKATQESLQGLDLDIASATAKQADLTSEKTRTEGVVNAYTVKNTNYSSKKSFFSSTRVSAIYPAYGFVTLPVGGTAGVVAGSPLDVVRDGAVVAKLRVSTVEAGRAAAQIVPDSVAEDTTLMVGDRVVPGSEPAAK</sequence>
<dbReference type="Proteomes" id="UP001165653">
    <property type="component" value="Unassembled WGS sequence"/>
</dbReference>
<keyword evidence="4" id="KW-1185">Reference proteome</keyword>
<evidence type="ECO:0000256" key="2">
    <source>
        <dbReference type="SAM" id="SignalP"/>
    </source>
</evidence>
<reference evidence="3" key="1">
    <citation type="submission" date="2022-10" db="EMBL/GenBank/DDBJ databases">
        <title>Luteolibacter sp. GHJ8, whole genome shotgun sequencing project.</title>
        <authorList>
            <person name="Zhao G."/>
            <person name="Shen L."/>
        </authorList>
    </citation>
    <scope>NUCLEOTIDE SEQUENCE</scope>
    <source>
        <strain evidence="3">GHJ8</strain>
    </source>
</reference>
<feature type="chain" id="PRO_5046625324" evidence="2">
    <location>
        <begin position="20"/>
        <end position="259"/>
    </location>
</feature>
<dbReference type="EMBL" id="JAPDDR010000008">
    <property type="protein sequence ID" value="MCW1915249.1"/>
    <property type="molecule type" value="Genomic_DNA"/>
</dbReference>
<evidence type="ECO:0000313" key="4">
    <source>
        <dbReference type="Proteomes" id="UP001165653"/>
    </source>
</evidence>
<comment type="caution">
    <text evidence="3">The sequence shown here is derived from an EMBL/GenBank/DDBJ whole genome shotgun (WGS) entry which is preliminary data.</text>
</comment>
<accession>A0ABT3G6P4</accession>
<name>A0ABT3G6P4_9BACT</name>
<proteinExistence type="predicted"/>
<feature type="signal peptide" evidence="2">
    <location>
        <begin position="1"/>
        <end position="19"/>
    </location>
</feature>
<keyword evidence="2" id="KW-0732">Signal</keyword>
<dbReference type="RefSeq" id="WP_264514791.1">
    <property type="nucleotide sequence ID" value="NZ_JAPDDR010000008.1"/>
</dbReference>
<evidence type="ECO:0000313" key="3">
    <source>
        <dbReference type="EMBL" id="MCW1915249.1"/>
    </source>
</evidence>